<sequence>MESFFSHLKVEALYPYDIRSIEEAQRRIEEFILFYNEKRAQRKLNKLTPVEYRRQLIA</sequence>
<name>A0A4U2Y9T7_9BACL</name>
<feature type="domain" description="Integrase catalytic" evidence="1">
    <location>
        <begin position="2"/>
        <end position="55"/>
    </location>
</feature>
<reference evidence="2 3" key="1">
    <citation type="submission" date="2019-04" db="EMBL/GenBank/DDBJ databases">
        <title>Whole genome sequencing of Brevibacillus sp. TGS2-1.</title>
        <authorList>
            <person name="Choi A."/>
        </authorList>
    </citation>
    <scope>NUCLEOTIDE SEQUENCE [LARGE SCALE GENOMIC DNA]</scope>
    <source>
        <strain evidence="2 3">TGS2-1</strain>
    </source>
</reference>
<organism evidence="2 3">
    <name type="scientific">Brevibacillus antibioticus</name>
    <dbReference type="NCBI Taxonomy" id="2570228"/>
    <lineage>
        <taxon>Bacteria</taxon>
        <taxon>Bacillati</taxon>
        <taxon>Bacillota</taxon>
        <taxon>Bacilli</taxon>
        <taxon>Bacillales</taxon>
        <taxon>Paenibacillaceae</taxon>
        <taxon>Brevibacillus</taxon>
    </lineage>
</organism>
<dbReference type="Pfam" id="PF13333">
    <property type="entry name" value="rve_2"/>
    <property type="match status" value="1"/>
</dbReference>
<comment type="caution">
    <text evidence="2">The sequence shown here is derived from an EMBL/GenBank/DDBJ whole genome shotgun (WGS) entry which is preliminary data.</text>
</comment>
<proteinExistence type="predicted"/>
<evidence type="ECO:0000259" key="1">
    <source>
        <dbReference type="Pfam" id="PF13333"/>
    </source>
</evidence>
<accession>A0A4U2Y9T7</accession>
<evidence type="ECO:0000313" key="2">
    <source>
        <dbReference type="EMBL" id="TKI57419.1"/>
    </source>
</evidence>
<dbReference type="Proteomes" id="UP000307841">
    <property type="component" value="Unassembled WGS sequence"/>
</dbReference>
<dbReference type="EMBL" id="SZNK01000001">
    <property type="protein sequence ID" value="TKI57419.1"/>
    <property type="molecule type" value="Genomic_DNA"/>
</dbReference>
<dbReference type="SUPFAM" id="SSF53098">
    <property type="entry name" value="Ribonuclease H-like"/>
    <property type="match status" value="1"/>
</dbReference>
<protein>
    <recommendedName>
        <fullName evidence="1">Integrase catalytic domain-containing protein</fullName>
    </recommendedName>
</protein>
<dbReference type="GO" id="GO:0015074">
    <property type="term" value="P:DNA integration"/>
    <property type="evidence" value="ECO:0007669"/>
    <property type="project" value="InterPro"/>
</dbReference>
<dbReference type="InterPro" id="IPR012337">
    <property type="entry name" value="RNaseH-like_sf"/>
</dbReference>
<dbReference type="OrthoDB" id="2475920at2"/>
<evidence type="ECO:0000313" key="3">
    <source>
        <dbReference type="Proteomes" id="UP000307841"/>
    </source>
</evidence>
<dbReference type="InterPro" id="IPR001584">
    <property type="entry name" value="Integrase_cat-core"/>
</dbReference>
<dbReference type="AlphaFoldDB" id="A0A4U2Y9T7"/>
<keyword evidence="3" id="KW-1185">Reference proteome</keyword>
<gene>
    <name evidence="2" type="ORF">E8L90_19260</name>
</gene>